<dbReference type="EMBL" id="JAYKXH010000015">
    <property type="protein sequence ID" value="KAK7142979.1"/>
    <property type="molecule type" value="Genomic_DNA"/>
</dbReference>
<feature type="compositionally biased region" description="Polar residues" evidence="1">
    <location>
        <begin position="1"/>
        <end position="16"/>
    </location>
</feature>
<accession>A0AAN9GZM5</accession>
<dbReference type="Proteomes" id="UP001364617">
    <property type="component" value="Unassembled WGS sequence"/>
</dbReference>
<keyword evidence="3" id="KW-1185">Reference proteome</keyword>
<dbReference type="AlphaFoldDB" id="A0AAN9GZM5"/>
<sequence>MILEWTSLTHSSSVPDQSPRAGRDRVTCTGDPDVAQVVLTSERRRSSLDHVHISSFLVNRSGASVGVPASGGVCSGHLHVRR</sequence>
<organism evidence="2 3">
    <name type="scientific">Phoxinus phoxinus</name>
    <name type="common">Eurasian minnow</name>
    <dbReference type="NCBI Taxonomy" id="58324"/>
    <lineage>
        <taxon>Eukaryota</taxon>
        <taxon>Metazoa</taxon>
        <taxon>Chordata</taxon>
        <taxon>Craniata</taxon>
        <taxon>Vertebrata</taxon>
        <taxon>Euteleostomi</taxon>
        <taxon>Actinopterygii</taxon>
        <taxon>Neopterygii</taxon>
        <taxon>Teleostei</taxon>
        <taxon>Ostariophysi</taxon>
        <taxon>Cypriniformes</taxon>
        <taxon>Leuciscidae</taxon>
        <taxon>Phoxininae</taxon>
        <taxon>Phoxinus</taxon>
    </lineage>
</organism>
<proteinExistence type="predicted"/>
<evidence type="ECO:0000313" key="3">
    <source>
        <dbReference type="Proteomes" id="UP001364617"/>
    </source>
</evidence>
<evidence type="ECO:0000313" key="2">
    <source>
        <dbReference type="EMBL" id="KAK7142979.1"/>
    </source>
</evidence>
<gene>
    <name evidence="2" type="ORF">R3I93_014205</name>
</gene>
<feature type="region of interest" description="Disordered" evidence="1">
    <location>
        <begin position="1"/>
        <end position="29"/>
    </location>
</feature>
<name>A0AAN9GZM5_9TELE</name>
<comment type="caution">
    <text evidence="2">The sequence shown here is derived from an EMBL/GenBank/DDBJ whole genome shotgun (WGS) entry which is preliminary data.</text>
</comment>
<reference evidence="2 3" key="1">
    <citation type="submission" date="2024-02" db="EMBL/GenBank/DDBJ databases">
        <title>Chromosome-level genome assembly of the Eurasian Minnow (Phoxinus phoxinus).</title>
        <authorList>
            <person name="Oriowo T.O."/>
            <person name="Martin S."/>
            <person name="Stange M."/>
            <person name="Chrysostomakis Y."/>
            <person name="Brown T."/>
            <person name="Winkler S."/>
            <person name="Kukowka S."/>
            <person name="Myers E.W."/>
            <person name="Bohne A."/>
        </authorList>
    </citation>
    <scope>NUCLEOTIDE SEQUENCE [LARGE SCALE GENOMIC DNA]</scope>
    <source>
        <strain evidence="2">ZFMK-TIS-60720</strain>
        <tissue evidence="2">Whole Organism</tissue>
    </source>
</reference>
<evidence type="ECO:0000256" key="1">
    <source>
        <dbReference type="SAM" id="MobiDB-lite"/>
    </source>
</evidence>
<protein>
    <submittedName>
        <fullName evidence="2">Uncharacterized protein</fullName>
    </submittedName>
</protein>